<dbReference type="Proteomes" id="UP000501926">
    <property type="component" value="Chromosome"/>
</dbReference>
<gene>
    <name evidence="1" type="ORF">KsCSTR_37390</name>
</gene>
<accession>A0A6G7GU53</accession>
<name>A0A6G7GU53_KUEST</name>
<reference evidence="1 2" key="1">
    <citation type="submission" date="2020-02" db="EMBL/GenBank/DDBJ databases">
        <title>Newly sequenced genome of strain CSTR1 showed variability in Candidatus Kuenenia stuttgartiensis genomes.</title>
        <authorList>
            <person name="Ding C."/>
            <person name="Adrian L."/>
        </authorList>
    </citation>
    <scope>NUCLEOTIDE SEQUENCE [LARGE SCALE GENOMIC DNA]</scope>
    <source>
        <strain evidence="1 2">CSTR1</strain>
    </source>
</reference>
<evidence type="ECO:0000313" key="2">
    <source>
        <dbReference type="Proteomes" id="UP000501926"/>
    </source>
</evidence>
<protein>
    <submittedName>
        <fullName evidence="1">Uncharacterized protein</fullName>
    </submittedName>
</protein>
<evidence type="ECO:0000313" key="1">
    <source>
        <dbReference type="EMBL" id="QII13118.1"/>
    </source>
</evidence>
<organism evidence="1 2">
    <name type="scientific">Kuenenia stuttgartiensis</name>
    <dbReference type="NCBI Taxonomy" id="174633"/>
    <lineage>
        <taxon>Bacteria</taxon>
        <taxon>Pseudomonadati</taxon>
        <taxon>Planctomycetota</taxon>
        <taxon>Candidatus Brocadiia</taxon>
        <taxon>Candidatus Brocadiales</taxon>
        <taxon>Candidatus Brocadiaceae</taxon>
        <taxon>Candidatus Kuenenia</taxon>
    </lineage>
</organism>
<dbReference type="EMBL" id="CP049055">
    <property type="protein sequence ID" value="QII13118.1"/>
    <property type="molecule type" value="Genomic_DNA"/>
</dbReference>
<sequence>MKFITERRKKGRFINGSASLGHSYMITPFSMTNWLPIKLLVKRLIH</sequence>
<dbReference type="AlphaFoldDB" id="A0A6G7GU53"/>
<proteinExistence type="predicted"/>